<comment type="caution">
    <text evidence="2">The sequence shown here is derived from an EMBL/GenBank/DDBJ whole genome shotgun (WGS) entry which is preliminary data.</text>
</comment>
<gene>
    <name evidence="2" type="ORF">ULMA_28450</name>
</gene>
<keyword evidence="3" id="KW-1185">Reference proteome</keyword>
<dbReference type="RefSeq" id="WP_271856205.1">
    <property type="nucleotide sequence ID" value="NZ_CANMGC010000007.1"/>
</dbReference>
<evidence type="ECO:0000313" key="3">
    <source>
        <dbReference type="Proteomes" id="UP000326509"/>
    </source>
</evidence>
<sequence>MMKYPQILLVIFLSSIVTSCFQNTDFDQANDVVITPVVELDLIYFDIDASQFYDVETNTPNLVVRDTTAIEFIDGNDIRDALVRAEFLFDFTNSIPSNFSVNFDFLNTNNEVRYSSFTQVNAGSASLPVETIYIDNVENEEIENLTSSNKVVISVTIPSSSSSLFGTLNLKSKATYYLEID</sequence>
<organism evidence="2 3">
    <name type="scientific">Patiriisocius marinus</name>
    <dbReference type="NCBI Taxonomy" id="1397112"/>
    <lineage>
        <taxon>Bacteria</taxon>
        <taxon>Pseudomonadati</taxon>
        <taxon>Bacteroidota</taxon>
        <taxon>Flavobacteriia</taxon>
        <taxon>Flavobacteriales</taxon>
        <taxon>Flavobacteriaceae</taxon>
        <taxon>Patiriisocius</taxon>
    </lineage>
</organism>
<evidence type="ECO:0000256" key="1">
    <source>
        <dbReference type="SAM" id="SignalP"/>
    </source>
</evidence>
<evidence type="ECO:0008006" key="4">
    <source>
        <dbReference type="Google" id="ProtNLM"/>
    </source>
</evidence>
<dbReference type="PROSITE" id="PS51257">
    <property type="entry name" value="PROKAR_LIPOPROTEIN"/>
    <property type="match status" value="1"/>
</dbReference>
<feature type="chain" id="PRO_5023891108" description="DUF1735 domain-containing protein" evidence="1">
    <location>
        <begin position="20"/>
        <end position="181"/>
    </location>
</feature>
<dbReference type="AlphaFoldDB" id="A0A5J4J865"/>
<reference evidence="2 3" key="1">
    <citation type="submission" date="2019-08" db="EMBL/GenBank/DDBJ databases">
        <title>Draft genome sequence of Ulvibacter marinus type strain NBRC 109484.</title>
        <authorList>
            <person name="Kawano K."/>
            <person name="Ushijima N."/>
            <person name="Kihara M."/>
            <person name="Itoh H."/>
        </authorList>
    </citation>
    <scope>NUCLEOTIDE SEQUENCE [LARGE SCALE GENOMIC DNA]</scope>
    <source>
        <strain evidence="2 3">NBRC 109484</strain>
    </source>
</reference>
<feature type="signal peptide" evidence="1">
    <location>
        <begin position="1"/>
        <end position="19"/>
    </location>
</feature>
<keyword evidence="1" id="KW-0732">Signal</keyword>
<name>A0A5J4J865_9FLAO</name>
<accession>A0A5J4J865</accession>
<dbReference type="Proteomes" id="UP000326509">
    <property type="component" value="Unassembled WGS sequence"/>
</dbReference>
<dbReference type="EMBL" id="BKCG01000010">
    <property type="protein sequence ID" value="GER60737.1"/>
    <property type="molecule type" value="Genomic_DNA"/>
</dbReference>
<evidence type="ECO:0000313" key="2">
    <source>
        <dbReference type="EMBL" id="GER60737.1"/>
    </source>
</evidence>
<proteinExistence type="predicted"/>
<protein>
    <recommendedName>
        <fullName evidence="4">DUF1735 domain-containing protein</fullName>
    </recommendedName>
</protein>